<evidence type="ECO:0000313" key="11">
    <source>
        <dbReference type="Proteomes" id="UP001157914"/>
    </source>
</evidence>
<keyword evidence="2" id="KW-0813">Transport</keyword>
<comment type="subcellular location">
    <subcellularLocation>
        <location evidence="1 8">Cell membrane</location>
        <topology evidence="1 8">Multi-pass membrane protein</topology>
    </subcellularLocation>
</comment>
<feature type="transmembrane region" description="Helical" evidence="9">
    <location>
        <begin position="33"/>
        <end position="53"/>
    </location>
</feature>
<protein>
    <submittedName>
        <fullName evidence="10">Small multidrug resistance pump</fullName>
    </submittedName>
</protein>
<dbReference type="InterPro" id="IPR037185">
    <property type="entry name" value="EmrE-like"/>
</dbReference>
<dbReference type="PANTHER" id="PTHR30561">
    <property type="entry name" value="SMR FAMILY PROTON-DEPENDENT DRUG EFFLUX TRANSPORTER SUGE"/>
    <property type="match status" value="1"/>
</dbReference>
<dbReference type="InterPro" id="IPR000390">
    <property type="entry name" value="Small_drug/metabolite_transptr"/>
</dbReference>
<evidence type="ECO:0000313" key="10">
    <source>
        <dbReference type="EMBL" id="SMP17259.1"/>
    </source>
</evidence>
<proteinExistence type="inferred from homology"/>
<keyword evidence="11" id="KW-1185">Reference proteome</keyword>
<dbReference type="Proteomes" id="UP001157914">
    <property type="component" value="Unassembled WGS sequence"/>
</dbReference>
<feature type="transmembrane region" description="Helical" evidence="9">
    <location>
        <begin position="65"/>
        <end position="85"/>
    </location>
</feature>
<evidence type="ECO:0000256" key="8">
    <source>
        <dbReference type="RuleBase" id="RU003942"/>
    </source>
</evidence>
<comment type="caution">
    <text evidence="10">The sequence shown here is derived from an EMBL/GenBank/DDBJ whole genome shotgun (WGS) entry which is preliminary data.</text>
</comment>
<dbReference type="Pfam" id="PF00893">
    <property type="entry name" value="Multi_Drug_Res"/>
    <property type="match status" value="1"/>
</dbReference>
<keyword evidence="3" id="KW-1003">Cell membrane</keyword>
<evidence type="ECO:0000256" key="2">
    <source>
        <dbReference type="ARBA" id="ARBA00022448"/>
    </source>
</evidence>
<evidence type="ECO:0000256" key="3">
    <source>
        <dbReference type="ARBA" id="ARBA00022475"/>
    </source>
</evidence>
<sequence>MTAGITLATYLFLGAAIVSEVIATSALARSDNFTRLVPSIITVLGYAVSFWCLSFPIKVLPTGVVYAIWSGAGIVLITMVAWFVFDQKLDLPALIGLALILAGVIVINVFSKSVGH</sequence>
<dbReference type="Gene3D" id="1.10.3730.20">
    <property type="match status" value="1"/>
</dbReference>
<feature type="transmembrane region" description="Helical" evidence="9">
    <location>
        <begin position="91"/>
        <end position="110"/>
    </location>
</feature>
<dbReference type="PANTHER" id="PTHR30561:SF1">
    <property type="entry name" value="MULTIDRUG TRANSPORTER EMRE"/>
    <property type="match status" value="1"/>
</dbReference>
<organism evidence="10 11">
    <name type="scientific">Roseibium denhamense</name>
    <dbReference type="NCBI Taxonomy" id="76305"/>
    <lineage>
        <taxon>Bacteria</taxon>
        <taxon>Pseudomonadati</taxon>
        <taxon>Pseudomonadota</taxon>
        <taxon>Alphaproteobacteria</taxon>
        <taxon>Hyphomicrobiales</taxon>
        <taxon>Stappiaceae</taxon>
        <taxon>Roseibium</taxon>
    </lineage>
</organism>
<evidence type="ECO:0000256" key="6">
    <source>
        <dbReference type="ARBA" id="ARBA00023136"/>
    </source>
</evidence>
<accession>A0ABY1NTS6</accession>
<reference evidence="10 11" key="1">
    <citation type="submission" date="2017-05" db="EMBL/GenBank/DDBJ databases">
        <authorList>
            <person name="Varghese N."/>
            <person name="Submissions S."/>
        </authorList>
    </citation>
    <scope>NUCLEOTIDE SEQUENCE [LARGE SCALE GENOMIC DNA]</scope>
    <source>
        <strain evidence="10 11">DSM 15949</strain>
    </source>
</reference>
<evidence type="ECO:0000256" key="9">
    <source>
        <dbReference type="SAM" id="Phobius"/>
    </source>
</evidence>
<keyword evidence="5 9" id="KW-1133">Transmembrane helix</keyword>
<dbReference type="InterPro" id="IPR045324">
    <property type="entry name" value="Small_multidrug_res"/>
</dbReference>
<comment type="similarity">
    <text evidence="7 8">Belongs to the drug/metabolite transporter (DMT) superfamily. Small multidrug resistance (SMR) (TC 2.A.7.1) family.</text>
</comment>
<evidence type="ECO:0000256" key="7">
    <source>
        <dbReference type="ARBA" id="ARBA00038032"/>
    </source>
</evidence>
<keyword evidence="6 9" id="KW-0472">Membrane</keyword>
<name>A0ABY1NTS6_9HYPH</name>
<gene>
    <name evidence="10" type="ORF">SAMN06265374_1803</name>
</gene>
<evidence type="ECO:0000256" key="1">
    <source>
        <dbReference type="ARBA" id="ARBA00004651"/>
    </source>
</evidence>
<evidence type="ECO:0000256" key="5">
    <source>
        <dbReference type="ARBA" id="ARBA00022989"/>
    </source>
</evidence>
<dbReference type="SUPFAM" id="SSF103481">
    <property type="entry name" value="Multidrug resistance efflux transporter EmrE"/>
    <property type="match status" value="1"/>
</dbReference>
<keyword evidence="4 8" id="KW-0812">Transmembrane</keyword>
<evidence type="ECO:0000256" key="4">
    <source>
        <dbReference type="ARBA" id="ARBA00022692"/>
    </source>
</evidence>
<dbReference type="EMBL" id="FXTT01000002">
    <property type="protein sequence ID" value="SMP17259.1"/>
    <property type="molecule type" value="Genomic_DNA"/>
</dbReference>